<gene>
    <name evidence="2" type="ORF">ACFSW4_05780</name>
</gene>
<protein>
    <submittedName>
        <fullName evidence="2">Phage antirepressor KilAC domain-containing protein</fullName>
    </submittedName>
</protein>
<feature type="domain" description="Antirepressor protein C-terminal" evidence="1">
    <location>
        <begin position="139"/>
        <end position="237"/>
    </location>
</feature>
<comment type="caution">
    <text evidence="2">The sequence shown here is derived from an EMBL/GenBank/DDBJ whole genome shotgun (WGS) entry which is preliminary data.</text>
</comment>
<dbReference type="EMBL" id="JBHUMZ010000016">
    <property type="protein sequence ID" value="MFD2638367.1"/>
    <property type="molecule type" value="Genomic_DNA"/>
</dbReference>
<dbReference type="Pfam" id="PF03374">
    <property type="entry name" value="ANT"/>
    <property type="match status" value="1"/>
</dbReference>
<accession>A0ABW5Q9R4</accession>
<keyword evidence="3" id="KW-1185">Reference proteome</keyword>
<dbReference type="NCBIfam" id="TIGR02681">
    <property type="entry name" value="phage_pRha"/>
    <property type="match status" value="1"/>
</dbReference>
<dbReference type="Proteomes" id="UP001597452">
    <property type="component" value="Unassembled WGS sequence"/>
</dbReference>
<organism evidence="2 3">
    <name type="scientific">Piscibacillus salipiscarius</name>
    <dbReference type="NCBI Taxonomy" id="299480"/>
    <lineage>
        <taxon>Bacteria</taxon>
        <taxon>Bacillati</taxon>
        <taxon>Bacillota</taxon>
        <taxon>Bacilli</taxon>
        <taxon>Bacillales</taxon>
        <taxon>Bacillaceae</taxon>
        <taxon>Piscibacillus</taxon>
    </lineage>
</organism>
<evidence type="ECO:0000313" key="2">
    <source>
        <dbReference type="EMBL" id="MFD2638367.1"/>
    </source>
</evidence>
<evidence type="ECO:0000313" key="3">
    <source>
        <dbReference type="Proteomes" id="UP001597452"/>
    </source>
</evidence>
<dbReference type="RefSeq" id="WP_054751412.1">
    <property type="nucleotide sequence ID" value="NZ_JBHUMZ010000016.1"/>
</dbReference>
<dbReference type="Pfam" id="PF09669">
    <property type="entry name" value="Phage_pRha"/>
    <property type="match status" value="1"/>
</dbReference>
<dbReference type="InterPro" id="IPR014054">
    <property type="entry name" value="Phage_regulatory_Rha"/>
</dbReference>
<sequence>MSDLTLVTKDGRFLVDSREVAMMVDKQHKNLIRDISRYCKILAGSNLSPQDYFIESYYTDKQGKVRPHYYLTKIGCDMVANKMTGQKGVLFTAAYTKKFQEMENQLQSRHQPSYMIDDPKERARKWIEEYEEKERLEIENQELKPKATYTDHVLQTKSLMSATDIAKDYGWGAPTLNKVLSELGIQYKQGGSWHLYYKFQNKGYTGSKTHIIDEETSKRHMYWTQKGRMFIYNALKEEKGIVPIMERERDGNQLKLI</sequence>
<dbReference type="InterPro" id="IPR005039">
    <property type="entry name" value="Ant_C"/>
</dbReference>
<reference evidence="3" key="1">
    <citation type="journal article" date="2019" name="Int. J. Syst. Evol. Microbiol.">
        <title>The Global Catalogue of Microorganisms (GCM) 10K type strain sequencing project: providing services to taxonomists for standard genome sequencing and annotation.</title>
        <authorList>
            <consortium name="The Broad Institute Genomics Platform"/>
            <consortium name="The Broad Institute Genome Sequencing Center for Infectious Disease"/>
            <person name="Wu L."/>
            <person name="Ma J."/>
        </authorList>
    </citation>
    <scope>NUCLEOTIDE SEQUENCE [LARGE SCALE GENOMIC DNA]</scope>
    <source>
        <strain evidence="3">TISTR 1571</strain>
    </source>
</reference>
<proteinExistence type="predicted"/>
<name>A0ABW5Q9R4_9BACI</name>
<evidence type="ECO:0000259" key="1">
    <source>
        <dbReference type="Pfam" id="PF03374"/>
    </source>
</evidence>